<reference evidence="3" key="1">
    <citation type="journal article" date="2017" name="Med. Chem. Commun.">
        <title>Nonomuraea sp. ATCC 55076 harbours the largest actinomycete chromosome to date and the kistamicin biosynthetic gene cluster.</title>
        <authorList>
            <person name="Nazari B."/>
            <person name="Forneris C.C."/>
            <person name="Gibson M.I."/>
            <person name="Moon K."/>
            <person name="Schramma K.R."/>
            <person name="Seyedsayamdost M.R."/>
        </authorList>
    </citation>
    <scope>NUCLEOTIDE SEQUENCE [LARGE SCALE GENOMIC DNA]</scope>
    <source>
        <strain evidence="3">ATCC 55076</strain>
    </source>
</reference>
<proteinExistence type="predicted"/>
<dbReference type="NCBIfam" id="TIGR02118">
    <property type="entry name" value="EthD family reductase"/>
    <property type="match status" value="1"/>
</dbReference>
<feature type="domain" description="EthD" evidence="1">
    <location>
        <begin position="14"/>
        <end position="90"/>
    </location>
</feature>
<dbReference type="OrthoDB" id="5294870at2"/>
<dbReference type="KEGG" id="noa:BKM31_31125"/>
<dbReference type="RefSeq" id="WP_080041561.1">
    <property type="nucleotide sequence ID" value="NZ_CP017717.1"/>
</dbReference>
<dbReference type="AlphaFoldDB" id="A0A1V0A532"/>
<dbReference type="InterPro" id="IPR011008">
    <property type="entry name" value="Dimeric_a/b-barrel"/>
</dbReference>
<dbReference type="PANTHER" id="PTHR40260">
    <property type="entry name" value="BLR8190 PROTEIN"/>
    <property type="match status" value="1"/>
</dbReference>
<dbReference type="Proteomes" id="UP000190797">
    <property type="component" value="Chromosome"/>
</dbReference>
<evidence type="ECO:0000313" key="2">
    <source>
        <dbReference type="EMBL" id="AQZ65310.1"/>
    </source>
</evidence>
<protein>
    <submittedName>
        <fullName evidence="2">EthD like-protein</fullName>
    </submittedName>
</protein>
<name>A0A1V0A532_9ACTN</name>
<dbReference type="InterPro" id="IPR009799">
    <property type="entry name" value="EthD_dom"/>
</dbReference>
<evidence type="ECO:0000313" key="3">
    <source>
        <dbReference type="Proteomes" id="UP000190797"/>
    </source>
</evidence>
<dbReference type="Gene3D" id="3.30.70.100">
    <property type="match status" value="1"/>
</dbReference>
<evidence type="ECO:0000259" key="1">
    <source>
        <dbReference type="Pfam" id="PF07110"/>
    </source>
</evidence>
<dbReference type="SUPFAM" id="SSF54909">
    <property type="entry name" value="Dimeric alpha+beta barrel"/>
    <property type="match status" value="1"/>
</dbReference>
<dbReference type="EMBL" id="CP017717">
    <property type="protein sequence ID" value="AQZ65310.1"/>
    <property type="molecule type" value="Genomic_DNA"/>
</dbReference>
<keyword evidence="3" id="KW-1185">Reference proteome</keyword>
<sequence>MAYQLIVLYNQPDSAEAFDKHYDETHAPIAARMPGVRSYTTMRPAPTGGEQPPYHLVAVLTFDDQRAFEAAAASEEGKAAVADLANFAGKGVTLLTGPAGTMV</sequence>
<dbReference type="STRING" id="1909395.BKM31_31125"/>
<dbReference type="GO" id="GO:0016491">
    <property type="term" value="F:oxidoreductase activity"/>
    <property type="evidence" value="ECO:0007669"/>
    <property type="project" value="InterPro"/>
</dbReference>
<dbReference type="Pfam" id="PF07110">
    <property type="entry name" value="EthD"/>
    <property type="match status" value="1"/>
</dbReference>
<dbReference type="PANTHER" id="PTHR40260:SF2">
    <property type="entry name" value="BLR8190 PROTEIN"/>
    <property type="match status" value="1"/>
</dbReference>
<accession>A0A1V0A532</accession>
<gene>
    <name evidence="2" type="ORF">BKM31_31125</name>
</gene>
<organism evidence="2 3">
    <name type="scientific">[Actinomadura] parvosata subsp. kistnae</name>
    <dbReference type="NCBI Taxonomy" id="1909395"/>
    <lineage>
        <taxon>Bacteria</taxon>
        <taxon>Bacillati</taxon>
        <taxon>Actinomycetota</taxon>
        <taxon>Actinomycetes</taxon>
        <taxon>Streptosporangiales</taxon>
        <taxon>Streptosporangiaceae</taxon>
        <taxon>Nonomuraea</taxon>
    </lineage>
</organism>